<dbReference type="STRING" id="545697.HMPREF0216_03056"/>
<dbReference type="EMBL" id="AMEZ01000116">
    <property type="protein sequence ID" value="EKY22929.1"/>
    <property type="molecule type" value="Genomic_DNA"/>
</dbReference>
<comment type="caution">
    <text evidence="3">The sequence shown here is derived from an EMBL/GenBank/DDBJ whole genome shotgun (WGS) entry which is preliminary data.</text>
</comment>
<dbReference type="HOGENOM" id="CLU_000445_88_3_9"/>
<dbReference type="PANTHER" id="PTHR43280">
    <property type="entry name" value="ARAC-FAMILY TRANSCRIPTIONAL REGULATOR"/>
    <property type="match status" value="1"/>
</dbReference>
<gene>
    <name evidence="3" type="ORF">HMPREF0216_03056</name>
</gene>
<dbReference type="PATRIC" id="fig|545697.3.peg.2997"/>
<dbReference type="Pfam" id="PF02311">
    <property type="entry name" value="AraC_binding"/>
    <property type="match status" value="1"/>
</dbReference>
<accession>L1Q4K5</accession>
<dbReference type="Proteomes" id="UP000010420">
    <property type="component" value="Unassembled WGS sequence"/>
</dbReference>
<dbReference type="InterPro" id="IPR014710">
    <property type="entry name" value="RmlC-like_jellyroll"/>
</dbReference>
<evidence type="ECO:0000259" key="2">
    <source>
        <dbReference type="Pfam" id="PF02311"/>
    </source>
</evidence>
<organism evidence="3 4">
    <name type="scientific">Clostridium celatum DSM 1785</name>
    <dbReference type="NCBI Taxonomy" id="545697"/>
    <lineage>
        <taxon>Bacteria</taxon>
        <taxon>Bacillati</taxon>
        <taxon>Bacillota</taxon>
        <taxon>Clostridia</taxon>
        <taxon>Eubacteriales</taxon>
        <taxon>Clostridiaceae</taxon>
        <taxon>Clostridium</taxon>
    </lineage>
</organism>
<dbReference type="PANTHER" id="PTHR43280:SF28">
    <property type="entry name" value="HTH-TYPE TRANSCRIPTIONAL ACTIVATOR RHAS"/>
    <property type="match status" value="1"/>
</dbReference>
<sequence>MNNLQFHDLKENIQHGNFIMPFSLYEGRIDPVISPSIPIHWHEEFEVILVIDGRCNYKIDLEAFIIEKGDILMIGPQKLHTLNSINDITLSWTSFVFNIDMLKSLNTDGALLKYISPILNNNHQIPLIIKNNDTYYDNILTVIKDIITCYKEKDIAYELELKSLLYKLFSLFYKGNLIVTNTDKNIINTKVTDKVKLVLNYIHDNYSNNISINTLANICDYSEYHFGVSIK</sequence>
<dbReference type="InterPro" id="IPR003313">
    <property type="entry name" value="AraC-bd"/>
</dbReference>
<name>L1Q4K5_9CLOT</name>
<dbReference type="Gene3D" id="1.10.10.60">
    <property type="entry name" value="Homeodomain-like"/>
    <property type="match status" value="1"/>
</dbReference>
<evidence type="ECO:0000256" key="1">
    <source>
        <dbReference type="ARBA" id="ARBA00023125"/>
    </source>
</evidence>
<proteinExistence type="predicted"/>
<dbReference type="GO" id="GO:0006355">
    <property type="term" value="P:regulation of DNA-templated transcription"/>
    <property type="evidence" value="ECO:0007669"/>
    <property type="project" value="InterPro"/>
</dbReference>
<dbReference type="OrthoDB" id="9791615at2"/>
<feature type="domain" description="AraC-type arabinose-binding/dimerisation" evidence="2">
    <location>
        <begin position="38"/>
        <end position="169"/>
    </location>
</feature>
<dbReference type="AlphaFoldDB" id="L1Q4K5"/>
<dbReference type="InterPro" id="IPR037923">
    <property type="entry name" value="HTH-like"/>
</dbReference>
<dbReference type="RefSeq" id="WP_005215570.1">
    <property type="nucleotide sequence ID" value="NZ_KB291703.1"/>
</dbReference>
<dbReference type="SUPFAM" id="SSF51215">
    <property type="entry name" value="Regulatory protein AraC"/>
    <property type="match status" value="1"/>
</dbReference>
<dbReference type="GO" id="GO:0003677">
    <property type="term" value="F:DNA binding"/>
    <property type="evidence" value="ECO:0007669"/>
    <property type="project" value="UniProtKB-KW"/>
</dbReference>
<keyword evidence="1" id="KW-0238">DNA-binding</keyword>
<keyword evidence="4" id="KW-1185">Reference proteome</keyword>
<evidence type="ECO:0000313" key="3">
    <source>
        <dbReference type="EMBL" id="EKY22929.1"/>
    </source>
</evidence>
<evidence type="ECO:0000313" key="4">
    <source>
        <dbReference type="Proteomes" id="UP000010420"/>
    </source>
</evidence>
<dbReference type="eggNOG" id="COG1917">
    <property type="taxonomic scope" value="Bacteria"/>
</dbReference>
<protein>
    <submittedName>
        <fullName evidence="3">AraC-like ligand binding domain protein</fullName>
    </submittedName>
</protein>
<dbReference type="Gene3D" id="2.60.120.10">
    <property type="entry name" value="Jelly Rolls"/>
    <property type="match status" value="1"/>
</dbReference>
<reference evidence="3 4" key="1">
    <citation type="submission" date="2012-05" db="EMBL/GenBank/DDBJ databases">
        <authorList>
            <person name="Weinstock G."/>
            <person name="Sodergren E."/>
            <person name="Lobos E.A."/>
            <person name="Fulton L."/>
            <person name="Fulton R."/>
            <person name="Courtney L."/>
            <person name="Fronick C."/>
            <person name="O'Laughlin M."/>
            <person name="Godfrey J."/>
            <person name="Wilson R.M."/>
            <person name="Miner T."/>
            <person name="Farmer C."/>
            <person name="Delehaunty K."/>
            <person name="Cordes M."/>
            <person name="Minx P."/>
            <person name="Tomlinson C."/>
            <person name="Chen J."/>
            <person name="Wollam A."/>
            <person name="Pepin K.H."/>
            <person name="Bhonagiri V."/>
            <person name="Zhang X."/>
            <person name="Suruliraj S."/>
            <person name="Warren W."/>
            <person name="Mitreva M."/>
            <person name="Mardis E.R."/>
            <person name="Wilson R.K."/>
        </authorList>
    </citation>
    <scope>NUCLEOTIDE SEQUENCE [LARGE SCALE GENOMIC DNA]</scope>
    <source>
        <strain evidence="3 4">DSM 1785</strain>
    </source>
</reference>